<comment type="function">
    <text evidence="10">Component of the post-replicative DNA mismatch repair system (MMR).</text>
</comment>
<dbReference type="GO" id="GO:0006298">
    <property type="term" value="P:mismatch repair"/>
    <property type="evidence" value="ECO:0007669"/>
    <property type="project" value="InterPro"/>
</dbReference>
<dbReference type="Pfam" id="PF01624">
    <property type="entry name" value="MutS_I"/>
    <property type="match status" value="1"/>
</dbReference>
<dbReference type="InParanoid" id="A0A409WMS0"/>
<keyword evidence="7 10" id="KW-0234">DNA repair</keyword>
<dbReference type="EMBL" id="NHYE01004985">
    <property type="protein sequence ID" value="PPQ79804.1"/>
    <property type="molecule type" value="Genomic_DNA"/>
</dbReference>
<keyword evidence="6 10" id="KW-0238">DNA-binding</keyword>
<dbReference type="Gene3D" id="3.40.1170.10">
    <property type="entry name" value="DNA repair protein MutS, domain I"/>
    <property type="match status" value="1"/>
</dbReference>
<evidence type="ECO:0000256" key="5">
    <source>
        <dbReference type="ARBA" id="ARBA00022840"/>
    </source>
</evidence>
<dbReference type="PROSITE" id="PS00486">
    <property type="entry name" value="DNA_MISMATCH_REPAIR_2"/>
    <property type="match status" value="1"/>
</dbReference>
<dbReference type="NCBIfam" id="NF003810">
    <property type="entry name" value="PRK05399.1"/>
    <property type="match status" value="1"/>
</dbReference>
<dbReference type="SUPFAM" id="SSF52540">
    <property type="entry name" value="P-loop containing nucleoside triphosphate hydrolases"/>
    <property type="match status" value="1"/>
</dbReference>
<dbReference type="SUPFAM" id="SSF48334">
    <property type="entry name" value="DNA repair protein MutS, domain III"/>
    <property type="match status" value="1"/>
</dbReference>
<comment type="subcellular location">
    <subcellularLocation>
        <location evidence="1">Nucleus</location>
    </subcellularLocation>
</comment>
<dbReference type="AlphaFoldDB" id="A0A409WMS0"/>
<dbReference type="InterPro" id="IPR007695">
    <property type="entry name" value="DNA_mismatch_repair_MutS-lik_N"/>
</dbReference>
<feature type="compositionally biased region" description="Basic and acidic residues" evidence="11">
    <location>
        <begin position="69"/>
        <end position="93"/>
    </location>
</feature>
<keyword evidence="3 10" id="KW-0547">Nucleotide-binding</keyword>
<protein>
    <recommendedName>
        <fullName evidence="9">MutS protein homolog 3</fullName>
    </recommendedName>
</protein>
<proteinExistence type="inferred from homology"/>
<dbReference type="SMART" id="SM00534">
    <property type="entry name" value="MUTSac"/>
    <property type="match status" value="1"/>
</dbReference>
<dbReference type="GO" id="GO:0140664">
    <property type="term" value="F:ATP-dependent DNA damage sensor activity"/>
    <property type="evidence" value="ECO:0007669"/>
    <property type="project" value="InterPro"/>
</dbReference>
<dbReference type="InterPro" id="IPR007696">
    <property type="entry name" value="DNA_mismatch_repair_MutS_core"/>
</dbReference>
<dbReference type="PANTHER" id="PTHR11361">
    <property type="entry name" value="DNA MISMATCH REPAIR PROTEIN MUTS FAMILY MEMBER"/>
    <property type="match status" value="1"/>
</dbReference>
<keyword evidence="5" id="KW-0067">ATP-binding</keyword>
<keyword evidence="8" id="KW-0539">Nucleus</keyword>
<evidence type="ECO:0000256" key="9">
    <source>
        <dbReference type="ARBA" id="ARBA00029792"/>
    </source>
</evidence>
<dbReference type="InterPro" id="IPR036187">
    <property type="entry name" value="DNA_mismatch_repair_MutS_sf"/>
</dbReference>
<dbReference type="SMART" id="SM00533">
    <property type="entry name" value="MUTSd"/>
    <property type="match status" value="1"/>
</dbReference>
<dbReference type="GO" id="GO:0005524">
    <property type="term" value="F:ATP binding"/>
    <property type="evidence" value="ECO:0007669"/>
    <property type="project" value="UniProtKB-UniRule"/>
</dbReference>
<evidence type="ECO:0000256" key="10">
    <source>
        <dbReference type="RuleBase" id="RU003756"/>
    </source>
</evidence>
<dbReference type="STRING" id="231916.A0A409WMS0"/>
<comment type="caution">
    <text evidence="13">The sequence shown here is derived from an EMBL/GenBank/DDBJ whole genome shotgun (WGS) entry which is preliminary data.</text>
</comment>
<evidence type="ECO:0000256" key="1">
    <source>
        <dbReference type="ARBA" id="ARBA00004123"/>
    </source>
</evidence>
<evidence type="ECO:0000256" key="7">
    <source>
        <dbReference type="ARBA" id="ARBA00023204"/>
    </source>
</evidence>
<reference evidence="13 14" key="1">
    <citation type="journal article" date="2018" name="Evol. Lett.">
        <title>Horizontal gene cluster transfer increased hallucinogenic mushroom diversity.</title>
        <authorList>
            <person name="Reynolds H.T."/>
            <person name="Vijayakumar V."/>
            <person name="Gluck-Thaler E."/>
            <person name="Korotkin H.B."/>
            <person name="Matheny P.B."/>
            <person name="Slot J.C."/>
        </authorList>
    </citation>
    <scope>NUCLEOTIDE SEQUENCE [LARGE SCALE GENOMIC DNA]</scope>
    <source>
        <strain evidence="13 14">SRW20</strain>
    </source>
</reference>
<evidence type="ECO:0000256" key="6">
    <source>
        <dbReference type="ARBA" id="ARBA00023125"/>
    </source>
</evidence>
<evidence type="ECO:0000313" key="13">
    <source>
        <dbReference type="EMBL" id="PPQ79804.1"/>
    </source>
</evidence>
<keyword evidence="4 10" id="KW-0227">DNA damage</keyword>
<sequence>MPLDAPAQSTISSYFKSSTTTPKKPGKRINSPIDLTSEGEDDAAPSKKPRLEMGSDDTNGRHATSSFADEWRYSPEKDRQYDPNRPRTSAEKHRHEAFKKRLLQDNSHLLQEHREVVDVDQDEPMVVDKSSESDNESEDRFQKLSEMFSNPAKSARAKATSKRPIARSSKGKAVEILQLKRENEGTVLFVEVGYKYVFYGDDAKIAAKELGMVAHMDRNFLVASIPVHRRDVHLKKLLSRGYRVGIISQIETAALKKISDNRNAPFERRLTHLYTAATSYVDDLDSVDEVEKYAVSPFMCLVETKNSDRQADVSIGMITICPSTGDVVWDCFDDTIMRLELETRLVHTRPSELLLPKRGLSEATSKMLSHFTGLSSSGQRTRTEQIKGVMDYTEAFSRLSKFYTDETKFGSASDSFKSGRLMAEITDLPKQVVVALAHAIEHLSKFGIAGALLETKFFTKFSTRAHMLLAANTLTNLEIYRNETDNTTHGSLMWVLDRTKTKFGARLLRSWVGRPLVDKRVLEERITAVQEIVDSDSSLLETLRGTLRGLPDLAKGLCRIQYSQCTPKELSILLPAFAKIAEAFDEVDRPEDVGFKSTILNDIISSLPKLKGPMKELMSAVRLKEAAEGRKETMWTDEEKYPDLIDNIMALQVLEKEFDDELKAGTDFFFHLTFYLFSLKTALVRKKLRMPSLEWTTIAIDEYLVEVKRSEKRPIPDNWILHSKTKNYARYQPPSVREKLEERAQRRETLEAKANEAYRSFLKEISQHYYAILRDTINKLAVADCLTSLAQVALQKDYVRPEFTNDDRLEIVDGRHPMIESFNEDPYVPNSIDMGGEDTRAKIITGPNMGGKSSCVRMIALIALMAQIGSYVPAASVKMGLLDSILTRMGASDDLARGRSTFMVEMSETSEILQTATSKSLVILDELGRGTSTFDGMAIADATLQYLVQNTKCKTLFITHYPLLAAKLENKFPRDVSNLHMGYIAESRIDGTRNITFLYRLTAGLATESFGIECARLAQLPETILSVAAERASAMQDEVQKRGQRNRWAKGPFTVLIALNILLQKAPYLIQDCLSKKGILAAASLDDLQTVKESIENSI</sequence>
<dbReference type="InterPro" id="IPR000432">
    <property type="entry name" value="DNA_mismatch_repair_MutS_C"/>
</dbReference>
<dbReference type="SUPFAM" id="SSF55271">
    <property type="entry name" value="DNA repair protein MutS, domain I"/>
    <property type="match status" value="1"/>
</dbReference>
<dbReference type="GO" id="GO:0030983">
    <property type="term" value="F:mismatched DNA binding"/>
    <property type="evidence" value="ECO:0007669"/>
    <property type="project" value="UniProtKB-UniRule"/>
</dbReference>
<dbReference type="Pfam" id="PF05190">
    <property type="entry name" value="MutS_IV"/>
    <property type="match status" value="1"/>
</dbReference>
<dbReference type="Proteomes" id="UP000284706">
    <property type="component" value="Unassembled WGS sequence"/>
</dbReference>
<dbReference type="InterPro" id="IPR007860">
    <property type="entry name" value="DNA_mmatch_repair_MutS_con_dom"/>
</dbReference>
<dbReference type="InterPro" id="IPR036678">
    <property type="entry name" value="MutS_con_dom_sf"/>
</dbReference>
<evidence type="ECO:0000259" key="12">
    <source>
        <dbReference type="PROSITE" id="PS00486"/>
    </source>
</evidence>
<dbReference type="Gene3D" id="3.40.50.300">
    <property type="entry name" value="P-loop containing nucleotide triphosphate hydrolases"/>
    <property type="match status" value="1"/>
</dbReference>
<dbReference type="GO" id="GO:0005634">
    <property type="term" value="C:nucleus"/>
    <property type="evidence" value="ECO:0007669"/>
    <property type="project" value="UniProtKB-SubCell"/>
</dbReference>
<dbReference type="InterPro" id="IPR027417">
    <property type="entry name" value="P-loop_NTPase"/>
</dbReference>
<dbReference type="Pfam" id="PF05188">
    <property type="entry name" value="MutS_II"/>
    <property type="match status" value="1"/>
</dbReference>
<dbReference type="PANTHER" id="PTHR11361:SF122">
    <property type="entry name" value="DNA MISMATCH REPAIR PROTEIN MSH3"/>
    <property type="match status" value="1"/>
</dbReference>
<name>A0A409WMS0_9AGAR</name>
<dbReference type="GO" id="GO:0006312">
    <property type="term" value="P:mitotic recombination"/>
    <property type="evidence" value="ECO:0007669"/>
    <property type="project" value="TreeGrafter"/>
</dbReference>
<feature type="domain" description="DNA mismatch repair proteins mutS family" evidence="12">
    <location>
        <begin position="920"/>
        <end position="936"/>
    </location>
</feature>
<evidence type="ECO:0000256" key="8">
    <source>
        <dbReference type="ARBA" id="ARBA00023242"/>
    </source>
</evidence>
<evidence type="ECO:0000256" key="11">
    <source>
        <dbReference type="SAM" id="MobiDB-lite"/>
    </source>
</evidence>
<dbReference type="InterPro" id="IPR016151">
    <property type="entry name" value="DNA_mismatch_repair_MutS_N"/>
</dbReference>
<comment type="similarity">
    <text evidence="2">Belongs to the DNA mismatch repair MutS family. MSH3 subfamily.</text>
</comment>
<accession>A0A409WMS0</accession>
<dbReference type="FunCoup" id="A0A409WMS0">
    <property type="interactions" value="539"/>
</dbReference>
<evidence type="ECO:0000313" key="14">
    <source>
        <dbReference type="Proteomes" id="UP000284706"/>
    </source>
</evidence>
<dbReference type="InterPro" id="IPR007861">
    <property type="entry name" value="DNA_mismatch_repair_MutS_clamp"/>
</dbReference>
<dbReference type="InterPro" id="IPR045076">
    <property type="entry name" value="MutS"/>
</dbReference>
<dbReference type="Pfam" id="PF00488">
    <property type="entry name" value="MutS_V"/>
    <property type="match status" value="1"/>
</dbReference>
<dbReference type="Gene3D" id="3.30.420.110">
    <property type="entry name" value="MutS, connector domain"/>
    <property type="match status" value="1"/>
</dbReference>
<feature type="region of interest" description="Disordered" evidence="11">
    <location>
        <begin position="1"/>
        <end position="93"/>
    </location>
</feature>
<evidence type="ECO:0000256" key="4">
    <source>
        <dbReference type="ARBA" id="ARBA00022763"/>
    </source>
</evidence>
<dbReference type="Pfam" id="PF05192">
    <property type="entry name" value="MutS_III"/>
    <property type="match status" value="1"/>
</dbReference>
<keyword evidence="14" id="KW-1185">Reference proteome</keyword>
<gene>
    <name evidence="13" type="ORF">CVT26_012571</name>
</gene>
<organism evidence="13 14">
    <name type="scientific">Gymnopilus dilepis</name>
    <dbReference type="NCBI Taxonomy" id="231916"/>
    <lineage>
        <taxon>Eukaryota</taxon>
        <taxon>Fungi</taxon>
        <taxon>Dikarya</taxon>
        <taxon>Basidiomycota</taxon>
        <taxon>Agaricomycotina</taxon>
        <taxon>Agaricomycetes</taxon>
        <taxon>Agaricomycetidae</taxon>
        <taxon>Agaricales</taxon>
        <taxon>Agaricineae</taxon>
        <taxon>Hymenogastraceae</taxon>
        <taxon>Gymnopilus</taxon>
    </lineage>
</organism>
<evidence type="ECO:0000256" key="2">
    <source>
        <dbReference type="ARBA" id="ARBA00007094"/>
    </source>
</evidence>
<evidence type="ECO:0000256" key="3">
    <source>
        <dbReference type="ARBA" id="ARBA00022741"/>
    </source>
</evidence>
<dbReference type="Gene3D" id="1.10.1420.10">
    <property type="match status" value="2"/>
</dbReference>
<dbReference type="OrthoDB" id="121051at2759"/>